<keyword evidence="4" id="KW-1185">Reference proteome</keyword>
<name>A0A7Z0WJD5_9PSEU</name>
<sequence length="188" mass="19728">MTLFRLFVIFLLATGVAACGQQAPPPSVPALPPPVTTSSVAPGGFGATEESFVQLAIATDDQALLLLDLGATDATDPLLRDFAKDLAAARRTELTALHGLLDAAAVEYQNLHKGHDMPGMPTEDELATLRAAPAFDVEFARLARAHLTESRTVAASAADNATHPDTRALAASMVDERDTTLARLDTLA</sequence>
<comment type="caution">
    <text evidence="3">The sequence shown here is derived from an EMBL/GenBank/DDBJ whole genome shotgun (WGS) entry which is preliminary data.</text>
</comment>
<reference evidence="3 4" key="1">
    <citation type="submission" date="2016-12" db="EMBL/GenBank/DDBJ databases">
        <title>The draft genome sequence of Actinophytocola xinjiangensis.</title>
        <authorList>
            <person name="Wang W."/>
            <person name="Yuan L."/>
        </authorList>
    </citation>
    <scope>NUCLEOTIDE SEQUENCE [LARGE SCALE GENOMIC DNA]</scope>
    <source>
        <strain evidence="3 4">CGMCC 4.4663</strain>
    </source>
</reference>
<dbReference type="EMBL" id="MSIF01000013">
    <property type="protein sequence ID" value="OLF08046.1"/>
    <property type="molecule type" value="Genomic_DNA"/>
</dbReference>
<evidence type="ECO:0000259" key="2">
    <source>
        <dbReference type="Pfam" id="PF03713"/>
    </source>
</evidence>
<dbReference type="InterPro" id="IPR012347">
    <property type="entry name" value="Ferritin-like"/>
</dbReference>
<feature type="domain" description="DUF305" evidence="2">
    <location>
        <begin position="51"/>
        <end position="186"/>
    </location>
</feature>
<keyword evidence="1" id="KW-0732">Signal</keyword>
<organism evidence="3 4">
    <name type="scientific">Actinophytocola xinjiangensis</name>
    <dbReference type="NCBI Taxonomy" id="485602"/>
    <lineage>
        <taxon>Bacteria</taxon>
        <taxon>Bacillati</taxon>
        <taxon>Actinomycetota</taxon>
        <taxon>Actinomycetes</taxon>
        <taxon>Pseudonocardiales</taxon>
        <taxon>Pseudonocardiaceae</taxon>
    </lineage>
</organism>
<protein>
    <recommendedName>
        <fullName evidence="2">DUF305 domain-containing protein</fullName>
    </recommendedName>
</protein>
<dbReference type="RefSeq" id="WP_075135349.1">
    <property type="nucleotide sequence ID" value="NZ_MSIF01000013.1"/>
</dbReference>
<dbReference type="Proteomes" id="UP000185696">
    <property type="component" value="Unassembled WGS sequence"/>
</dbReference>
<evidence type="ECO:0000313" key="3">
    <source>
        <dbReference type="EMBL" id="OLF08046.1"/>
    </source>
</evidence>
<feature type="signal peptide" evidence="1">
    <location>
        <begin position="1"/>
        <end position="23"/>
    </location>
</feature>
<dbReference type="AlphaFoldDB" id="A0A7Z0WJD5"/>
<feature type="chain" id="PRO_5031469977" description="DUF305 domain-containing protein" evidence="1">
    <location>
        <begin position="24"/>
        <end position="188"/>
    </location>
</feature>
<dbReference type="PROSITE" id="PS51257">
    <property type="entry name" value="PROKAR_LIPOPROTEIN"/>
    <property type="match status" value="1"/>
</dbReference>
<dbReference type="InterPro" id="IPR005183">
    <property type="entry name" value="DUF305_CopM-like"/>
</dbReference>
<accession>A0A7Z0WJD5</accession>
<dbReference type="Pfam" id="PF03713">
    <property type="entry name" value="DUF305"/>
    <property type="match status" value="1"/>
</dbReference>
<evidence type="ECO:0000256" key="1">
    <source>
        <dbReference type="SAM" id="SignalP"/>
    </source>
</evidence>
<proteinExistence type="predicted"/>
<evidence type="ECO:0000313" key="4">
    <source>
        <dbReference type="Proteomes" id="UP000185696"/>
    </source>
</evidence>
<gene>
    <name evidence="3" type="ORF">BLA60_24555</name>
</gene>
<dbReference type="Gene3D" id="1.20.1260.10">
    <property type="match status" value="1"/>
</dbReference>